<dbReference type="Gene3D" id="3.40.50.720">
    <property type="entry name" value="NAD(P)-binding Rossmann-like Domain"/>
    <property type="match status" value="1"/>
</dbReference>
<dbReference type="PANTHER" id="PTHR43818:SF5">
    <property type="entry name" value="OXIDOREDUCTASE FAMILY PROTEIN"/>
    <property type="match status" value="1"/>
</dbReference>
<accession>A0ABS9KEZ0</accession>
<gene>
    <name evidence="3" type="ORF">L6773_12650</name>
</gene>
<feature type="domain" description="Gfo/Idh/MocA-like oxidoreductase N-terminal" evidence="1">
    <location>
        <begin position="40"/>
        <end position="162"/>
    </location>
</feature>
<sequence length="438" mass="48497">MTKFTRRQFIKTSGSAIAGASLAPLAGLKNLTVAPSDTVNVALIGCRSMGFGDLTNAINVEGVNCIGLCDVDQNVLEDRAADVEQMTGSTPQLYGDYRKLLENPDLDAVIIGTPDHWHCLQTVHALEAGKHVYVEKPLANNIAEINVMKKAANYYGHVVQVGQQQRSGAHWQHVVDLVQSGHLGKIRQVDLWGNFGYGVGANPVEDSPVPEGVDYDMWLGPAPDRAFNQNRYHGSWRFFWHYGGGVQTDWGVHLLDIALWAMEIDGMPHSVHSIGGIFSGMDRAIEMADTQTTTYAFDDFNMEWKHTGGLEMGPYNRHYGIAFVGNKGTLVVNRDSWEIIPVEGEDDQPLVERVSEQGDSSYHDIHAKNFIESIRGNETEAAPIEAGHLAAMYAHLGNLSYQTGDTLKFYNTGQLVDESKYMDIIKPDYRNPWTFPSV</sequence>
<dbReference type="InterPro" id="IPR043906">
    <property type="entry name" value="Gfo/Idh/MocA_OxRdtase_bact_C"/>
</dbReference>
<name>A0ABS9KEZ0_9BACT</name>
<dbReference type="SUPFAM" id="SSF51735">
    <property type="entry name" value="NAD(P)-binding Rossmann-fold domains"/>
    <property type="match status" value="1"/>
</dbReference>
<proteinExistence type="predicted"/>
<reference evidence="3" key="1">
    <citation type="submission" date="2022-01" db="EMBL/GenBank/DDBJ databases">
        <authorList>
            <person name="Wang Y."/>
        </authorList>
    </citation>
    <scope>NUCLEOTIDE SEQUENCE</scope>
    <source>
        <strain evidence="3">WB101</strain>
    </source>
</reference>
<dbReference type="InterPro" id="IPR000683">
    <property type="entry name" value="Gfo/Idh/MocA-like_OxRdtase_N"/>
</dbReference>
<evidence type="ECO:0000313" key="3">
    <source>
        <dbReference type="EMBL" id="MCG2589420.1"/>
    </source>
</evidence>
<dbReference type="EMBL" id="JAKLWS010000016">
    <property type="protein sequence ID" value="MCG2589420.1"/>
    <property type="molecule type" value="Genomic_DNA"/>
</dbReference>
<dbReference type="NCBIfam" id="TIGR01409">
    <property type="entry name" value="TAT_signal_seq"/>
    <property type="match status" value="1"/>
</dbReference>
<dbReference type="Pfam" id="PF01408">
    <property type="entry name" value="GFO_IDH_MocA"/>
    <property type="match status" value="1"/>
</dbReference>
<comment type="caution">
    <text evidence="3">The sequence shown here is derived from an EMBL/GenBank/DDBJ whole genome shotgun (WGS) entry which is preliminary data.</text>
</comment>
<dbReference type="PANTHER" id="PTHR43818">
    <property type="entry name" value="BCDNA.GH03377"/>
    <property type="match status" value="1"/>
</dbReference>
<dbReference type="InterPro" id="IPR050463">
    <property type="entry name" value="Gfo/Idh/MocA_oxidrdct_glycsds"/>
</dbReference>
<protein>
    <submittedName>
        <fullName evidence="3">Gfo/Idh/MocA family oxidoreductase</fullName>
    </submittedName>
</protein>
<dbReference type="InterPro" id="IPR006311">
    <property type="entry name" value="TAT_signal"/>
</dbReference>
<dbReference type="SUPFAM" id="SSF55347">
    <property type="entry name" value="Glyceraldehyde-3-phosphate dehydrogenase-like, C-terminal domain"/>
    <property type="match status" value="1"/>
</dbReference>
<organism evidence="3 4">
    <name type="scientific">Rhodohalobacter sulfatireducens</name>
    <dbReference type="NCBI Taxonomy" id="2911366"/>
    <lineage>
        <taxon>Bacteria</taxon>
        <taxon>Pseudomonadati</taxon>
        <taxon>Balneolota</taxon>
        <taxon>Balneolia</taxon>
        <taxon>Balneolales</taxon>
        <taxon>Balneolaceae</taxon>
        <taxon>Rhodohalobacter</taxon>
    </lineage>
</organism>
<dbReference type="InterPro" id="IPR036291">
    <property type="entry name" value="NAD(P)-bd_dom_sf"/>
</dbReference>
<dbReference type="PROSITE" id="PS51318">
    <property type="entry name" value="TAT"/>
    <property type="match status" value="1"/>
</dbReference>
<evidence type="ECO:0000259" key="1">
    <source>
        <dbReference type="Pfam" id="PF01408"/>
    </source>
</evidence>
<keyword evidence="4" id="KW-1185">Reference proteome</keyword>
<reference evidence="3" key="2">
    <citation type="submission" date="2024-05" db="EMBL/GenBank/DDBJ databases">
        <title>Rhodohalobacter halophilus gen. nov., sp. nov., a moderately halophilic member of the family Balneolaceae.</title>
        <authorList>
            <person name="Xia J."/>
        </authorList>
    </citation>
    <scope>NUCLEOTIDE SEQUENCE</scope>
    <source>
        <strain evidence="3">WB101</strain>
    </source>
</reference>
<dbReference type="Pfam" id="PF19051">
    <property type="entry name" value="GFO_IDH_MocA_C2"/>
    <property type="match status" value="1"/>
</dbReference>
<dbReference type="InterPro" id="IPR019546">
    <property type="entry name" value="TAT_signal_bac_arc"/>
</dbReference>
<evidence type="ECO:0000259" key="2">
    <source>
        <dbReference type="Pfam" id="PF19051"/>
    </source>
</evidence>
<dbReference type="Proteomes" id="UP001165366">
    <property type="component" value="Unassembled WGS sequence"/>
</dbReference>
<feature type="domain" description="Gfo/Idh/MocA-like oxidoreductase bacterial type C-terminal" evidence="2">
    <location>
        <begin position="173"/>
        <end position="265"/>
    </location>
</feature>
<dbReference type="Gene3D" id="3.30.360.10">
    <property type="entry name" value="Dihydrodipicolinate Reductase, domain 2"/>
    <property type="match status" value="1"/>
</dbReference>
<evidence type="ECO:0000313" key="4">
    <source>
        <dbReference type="Proteomes" id="UP001165366"/>
    </source>
</evidence>
<dbReference type="RefSeq" id="WP_237854781.1">
    <property type="nucleotide sequence ID" value="NZ_JAKLWS010000016.1"/>
</dbReference>